<keyword evidence="8" id="KW-1185">Reference proteome</keyword>
<keyword evidence="5 6" id="KW-0472">Membrane</keyword>
<dbReference type="PANTHER" id="PTHR31216:SF11">
    <property type="entry name" value="SERPENTINE RECEPTOR CLASS BETA-16-RELATED"/>
    <property type="match status" value="1"/>
</dbReference>
<dbReference type="Proteomes" id="UP000024635">
    <property type="component" value="Unassembled WGS sequence"/>
</dbReference>
<dbReference type="PANTHER" id="PTHR31216">
    <property type="entry name" value="SERPENTINE RECEPTOR CLASS BETA-1-RELATED-RELATED"/>
    <property type="match status" value="1"/>
</dbReference>
<dbReference type="OrthoDB" id="5870496at2759"/>
<comment type="caution">
    <text evidence="7">The sequence shown here is derived from an EMBL/GenBank/DDBJ whole genome shotgun (WGS) entry which is preliminary data.</text>
</comment>
<dbReference type="EMBL" id="JARK01000266">
    <property type="protein sequence ID" value="EYC39243.1"/>
    <property type="molecule type" value="Genomic_DNA"/>
</dbReference>
<proteinExistence type="inferred from homology"/>
<organism evidence="7 8">
    <name type="scientific">Ancylostoma ceylanicum</name>
    <dbReference type="NCBI Taxonomy" id="53326"/>
    <lineage>
        <taxon>Eukaryota</taxon>
        <taxon>Metazoa</taxon>
        <taxon>Ecdysozoa</taxon>
        <taxon>Nematoda</taxon>
        <taxon>Chromadorea</taxon>
        <taxon>Rhabditida</taxon>
        <taxon>Rhabditina</taxon>
        <taxon>Rhabditomorpha</taxon>
        <taxon>Strongyloidea</taxon>
        <taxon>Ancylostomatidae</taxon>
        <taxon>Ancylostomatinae</taxon>
        <taxon>Ancylostoma</taxon>
    </lineage>
</organism>
<dbReference type="Pfam" id="PF02117">
    <property type="entry name" value="7TM_GPCR_Sra"/>
    <property type="match status" value="1"/>
</dbReference>
<dbReference type="STRING" id="53326.A0A016WJQ1"/>
<protein>
    <submittedName>
        <fullName evidence="7">Uncharacterized protein</fullName>
    </submittedName>
</protein>
<feature type="transmembrane region" description="Helical" evidence="6">
    <location>
        <begin position="73"/>
        <end position="93"/>
    </location>
</feature>
<dbReference type="InterPro" id="IPR000344">
    <property type="entry name" value="7TM_GPCR_serpentine_rcpt_Sra"/>
</dbReference>
<comment type="similarity">
    <text evidence="2">Belongs to the nematode receptor-like protein srb family.</text>
</comment>
<evidence type="ECO:0000313" key="7">
    <source>
        <dbReference type="EMBL" id="EYC39243.1"/>
    </source>
</evidence>
<evidence type="ECO:0000256" key="1">
    <source>
        <dbReference type="ARBA" id="ARBA00004141"/>
    </source>
</evidence>
<dbReference type="AlphaFoldDB" id="A0A016WJQ1"/>
<keyword evidence="3 6" id="KW-0812">Transmembrane</keyword>
<keyword evidence="4 6" id="KW-1133">Transmembrane helix</keyword>
<dbReference type="GO" id="GO:0004930">
    <property type="term" value="F:G protein-coupled receptor activity"/>
    <property type="evidence" value="ECO:0007669"/>
    <property type="project" value="InterPro"/>
</dbReference>
<accession>A0A016WJQ1</accession>
<dbReference type="InterPro" id="IPR002184">
    <property type="entry name" value="7TM_GPCR_serpentine_rcpt_Srb"/>
</dbReference>
<name>A0A016WJQ1_9BILA</name>
<comment type="subcellular location">
    <subcellularLocation>
        <location evidence="1">Membrane</location>
        <topology evidence="1">Multi-pass membrane protein</topology>
    </subcellularLocation>
</comment>
<reference evidence="8" key="1">
    <citation type="journal article" date="2015" name="Nat. Genet.">
        <title>The genome and transcriptome of the zoonotic hookworm Ancylostoma ceylanicum identify infection-specific gene families.</title>
        <authorList>
            <person name="Schwarz E.M."/>
            <person name="Hu Y."/>
            <person name="Antoshechkin I."/>
            <person name="Miller M.M."/>
            <person name="Sternberg P.W."/>
            <person name="Aroian R.V."/>
        </authorList>
    </citation>
    <scope>NUCLEOTIDE SEQUENCE</scope>
    <source>
        <strain evidence="8">HY135</strain>
    </source>
</reference>
<gene>
    <name evidence="7" type="primary">Acey_s0666.g1331</name>
    <name evidence="7" type="ORF">Y032_0666g1331</name>
</gene>
<dbReference type="GO" id="GO:0016020">
    <property type="term" value="C:membrane"/>
    <property type="evidence" value="ECO:0007669"/>
    <property type="project" value="UniProtKB-SubCell"/>
</dbReference>
<evidence type="ECO:0000256" key="6">
    <source>
        <dbReference type="SAM" id="Phobius"/>
    </source>
</evidence>
<evidence type="ECO:0000256" key="3">
    <source>
        <dbReference type="ARBA" id="ARBA00022692"/>
    </source>
</evidence>
<evidence type="ECO:0000256" key="2">
    <source>
        <dbReference type="ARBA" id="ARBA00006860"/>
    </source>
</evidence>
<sequence>MSVHRTSAFLRGGLVLTSRYQLRENVATTKITLYLTGIQTILFLLYTACATMIRLHQELIFGDNVKAFTAAKLSFYLMPLFTLLLPVLTTTLIRRYRYRRTEQIRSIVSLESTGYAGTRNYDEVISKMWEKPRTSVSVAKTICKAK</sequence>
<dbReference type="GO" id="GO:0007606">
    <property type="term" value="P:sensory perception of chemical stimulus"/>
    <property type="evidence" value="ECO:0007669"/>
    <property type="project" value="InterPro"/>
</dbReference>
<evidence type="ECO:0000313" key="8">
    <source>
        <dbReference type="Proteomes" id="UP000024635"/>
    </source>
</evidence>
<evidence type="ECO:0000256" key="5">
    <source>
        <dbReference type="ARBA" id="ARBA00023136"/>
    </source>
</evidence>
<feature type="transmembrane region" description="Helical" evidence="6">
    <location>
        <begin position="31"/>
        <end position="53"/>
    </location>
</feature>
<evidence type="ECO:0000256" key="4">
    <source>
        <dbReference type="ARBA" id="ARBA00022989"/>
    </source>
</evidence>